<protein>
    <recommendedName>
        <fullName evidence="2">Heterokaryon incompatibility domain-containing protein</fullName>
    </recommendedName>
</protein>
<dbReference type="InterPro" id="IPR010730">
    <property type="entry name" value="HET"/>
</dbReference>
<gene>
    <name evidence="3" type="ORF">VM1G_11615</name>
</gene>
<reference evidence="3" key="1">
    <citation type="submission" date="2014-12" db="EMBL/GenBank/DDBJ databases">
        <title>Genome Sequence of Valsa Canker Pathogens Uncovers a Specific Adaption of Colonization on Woody Bark.</title>
        <authorList>
            <person name="Yin Z."/>
            <person name="Liu H."/>
            <person name="Gao X."/>
            <person name="Li Z."/>
            <person name="Song N."/>
            <person name="Ke X."/>
            <person name="Dai Q."/>
            <person name="Wu Y."/>
            <person name="Sun Y."/>
            <person name="Xu J.-R."/>
            <person name="Kang Z.K."/>
            <person name="Wang L."/>
            <person name="Huang L."/>
        </authorList>
    </citation>
    <scope>NUCLEOTIDE SEQUENCE [LARGE SCALE GENOMIC DNA]</scope>
    <source>
        <strain evidence="3">03-8</strain>
    </source>
</reference>
<dbReference type="OrthoDB" id="5243682at2759"/>
<keyword evidence="1" id="KW-1133">Transmembrane helix</keyword>
<dbReference type="Pfam" id="PF06985">
    <property type="entry name" value="HET"/>
    <property type="match status" value="1"/>
</dbReference>
<dbReference type="PANTHER" id="PTHR33112:SF16">
    <property type="entry name" value="HETEROKARYON INCOMPATIBILITY DOMAIN-CONTAINING PROTEIN"/>
    <property type="match status" value="1"/>
</dbReference>
<dbReference type="AlphaFoldDB" id="A0A194W0G2"/>
<proteinExistence type="predicted"/>
<dbReference type="Proteomes" id="UP000078559">
    <property type="component" value="Chromosome 5"/>
</dbReference>
<dbReference type="EMBL" id="CM003102">
    <property type="protein sequence ID" value="KUI69762.1"/>
    <property type="molecule type" value="Genomic_DNA"/>
</dbReference>
<dbReference type="PANTHER" id="PTHR33112">
    <property type="entry name" value="DOMAIN PROTEIN, PUTATIVE-RELATED"/>
    <property type="match status" value="1"/>
</dbReference>
<keyword evidence="1" id="KW-0812">Transmembrane</keyword>
<keyword evidence="4" id="KW-1185">Reference proteome</keyword>
<feature type="domain" description="Heterokaryon incompatibility" evidence="2">
    <location>
        <begin position="172"/>
        <end position="321"/>
    </location>
</feature>
<feature type="transmembrane region" description="Helical" evidence="1">
    <location>
        <begin position="61"/>
        <end position="83"/>
    </location>
</feature>
<evidence type="ECO:0000313" key="3">
    <source>
        <dbReference type="EMBL" id="KUI69762.1"/>
    </source>
</evidence>
<evidence type="ECO:0000256" key="1">
    <source>
        <dbReference type="SAM" id="Phobius"/>
    </source>
</evidence>
<name>A0A194W0G2_CYTMA</name>
<organism evidence="3 4">
    <name type="scientific">Cytospora mali</name>
    <name type="common">Apple Valsa canker fungus</name>
    <name type="synonym">Valsa mali</name>
    <dbReference type="NCBI Taxonomy" id="578113"/>
    <lineage>
        <taxon>Eukaryota</taxon>
        <taxon>Fungi</taxon>
        <taxon>Dikarya</taxon>
        <taxon>Ascomycota</taxon>
        <taxon>Pezizomycotina</taxon>
        <taxon>Sordariomycetes</taxon>
        <taxon>Sordariomycetidae</taxon>
        <taxon>Diaporthales</taxon>
        <taxon>Cytosporaceae</taxon>
        <taxon>Cytospora</taxon>
    </lineage>
</organism>
<sequence length="601" mass="68143">MPEAMQAAEDGCPVFTFMELSYMIRKHPNRFLDTYRKLKSLDLSLFETLRFVRNHRFRQRFYIHLGPLAATLLYGVTALNSMYMRLRGLGEHAESIEQEDLNVLHGVFDTSMDSRWNIAMVKRRVSDCLSSHELCRIPDIDFAPSRLLEVSPDNSQTHIRLFETKPGHQQTWASLSYAWGTDQPHKTTKSRLTQYMVGICIADLPRTIQDAVTVCRKLGIPNLWVDSLCIVQDDVTDKTKEIPLMAEIYQRSLLTISAALARSATDGFLHTAAPSCCKYFHPTALSYQGPDGGTTKALALTEREFHIFTDPIDRRAWTLQERLLCPRLLIYSSHGLIWSCRTLYHQSDYYEHLWTKEDPEWSNSATNTPTIPCLPKMKLPPWGNIVTQYSHREMSVPSDKLIALSAVAQTYSQNSERLGTYLAGIWKNDMPTCLLWSVSRGTSRRALGEYRAPSWSWASVDGEISTHYCQDVSEDDLGAKVIQAETTVAVESIPFGAVTGGVLVLDAKALRCSVRLNGIFQWQIVDGPIVRVEPDTTDLKDSGTTVIHPTLLPMGHKAWYIVGLVVVEAGNDSYRRVGFFFTEMKNYSFFSGFERQRITII</sequence>
<evidence type="ECO:0000313" key="4">
    <source>
        <dbReference type="Proteomes" id="UP000078559"/>
    </source>
</evidence>
<accession>A0A194W0G2</accession>
<evidence type="ECO:0000259" key="2">
    <source>
        <dbReference type="Pfam" id="PF06985"/>
    </source>
</evidence>
<keyword evidence="1" id="KW-0472">Membrane</keyword>